<name>A0A826HRF9_LACPA</name>
<dbReference type="Proteomes" id="UP000015927">
    <property type="component" value="Chromosome"/>
</dbReference>
<gene>
    <name evidence="1" type="ORF">LBPG_00434</name>
</gene>
<dbReference type="GeneID" id="57090064"/>
<evidence type="ECO:0000313" key="1">
    <source>
        <dbReference type="EMBL" id="EEQ64985.1"/>
    </source>
</evidence>
<evidence type="ECO:0008006" key="3">
    <source>
        <dbReference type="Google" id="ProtNLM"/>
    </source>
</evidence>
<protein>
    <recommendedName>
        <fullName evidence="3">HNH endonuclease</fullName>
    </recommendedName>
</protein>
<organism evidence="1 2">
    <name type="scientific">Lacticaseibacillus paracasei subsp. paracasei 8700:2</name>
    <dbReference type="NCBI Taxonomy" id="537973"/>
    <lineage>
        <taxon>Bacteria</taxon>
        <taxon>Bacillati</taxon>
        <taxon>Bacillota</taxon>
        <taxon>Bacilli</taxon>
        <taxon>Lactobacillales</taxon>
        <taxon>Lactobacillaceae</taxon>
        <taxon>Lacticaseibacillus</taxon>
    </lineage>
</organism>
<evidence type="ECO:0000313" key="2">
    <source>
        <dbReference type="Proteomes" id="UP000015927"/>
    </source>
</evidence>
<dbReference type="KEGG" id="lpi:LBPG_00434"/>
<sequence length="283" mass="32955">MLNKIIKTEWTTNFVINKIIAHSKRTNKLIQQLGTQSVRRALNTEEKKYLKLSRNFYRLQQMENISGISTNSMKTIYESRFAKKVSNNSDLRREYLRQFRGISCPICGALHAETIDHVLPQSLYPQYTLSPVNMIPMCLSCNHAKLNTDSTCHDDAAFHPYFDDYSNFKDLHFNYDVDSSTLVEIDIKKITDKRLIHFMALYPTLRQSLITRAIQTISRLMLDIYKMNNKRISSAQIIDVLHSYFKKELPPEVCIIYADAELQIDYILQNQEGFIQFASGKSF</sequence>
<dbReference type="Gene3D" id="1.10.30.50">
    <property type="match status" value="1"/>
</dbReference>
<accession>A0A826HRF9</accession>
<dbReference type="RefSeq" id="WP_003658223.1">
    <property type="nucleotide sequence ID" value="NC_022112.1"/>
</dbReference>
<dbReference type="AlphaFoldDB" id="A0A826HRF9"/>
<reference evidence="1 2" key="1">
    <citation type="submission" date="2010-12" db="EMBL/GenBank/DDBJ databases">
        <title>The Genome Sequence of Lactobacillus paracasei subsp. paracasei strain 8700:2.</title>
        <authorList>
            <consortium name="The Broad Institute Genome Sequencing Platform"/>
            <person name="Ward D."/>
            <person name="Earl A."/>
            <person name="Feldgarden M."/>
            <person name="Young S.K."/>
            <person name="Gargeya S."/>
            <person name="Zeng Q."/>
            <person name="Alvarado L."/>
            <person name="Berlin A."/>
            <person name="Bochicchio J."/>
            <person name="Chapman S.B."/>
            <person name="Chen Z."/>
            <person name="Freedman E."/>
            <person name="Gellesch M."/>
            <person name="Goldberg J."/>
            <person name="Griggs A."/>
            <person name="Gujja S."/>
            <person name="Heilman E."/>
            <person name="Heiman D."/>
            <person name="Howarth C."/>
            <person name="Mehta T."/>
            <person name="Neiman D."/>
            <person name="Pearson M."/>
            <person name="Roberts A."/>
            <person name="Saif S."/>
            <person name="Shea T."/>
            <person name="Shenoy N."/>
            <person name="Sisk P."/>
            <person name="Stolte C."/>
            <person name="Sykes S."/>
            <person name="White J."/>
            <person name="Yandava C."/>
            <person name="Saulnier D."/>
            <person name="Haas B."/>
            <person name="Nusbaum C."/>
            <person name="Birren B."/>
        </authorList>
    </citation>
    <scope>NUCLEOTIDE SEQUENCE [LARGE SCALE GENOMIC DNA]</scope>
    <source>
        <strain evidence="1 2">8700:2</strain>
    </source>
</reference>
<proteinExistence type="predicted"/>
<dbReference type="EMBL" id="CP002391">
    <property type="protein sequence ID" value="EEQ64985.1"/>
    <property type="molecule type" value="Genomic_DNA"/>
</dbReference>